<dbReference type="InterPro" id="IPR011010">
    <property type="entry name" value="DNA_brk_join_enz"/>
</dbReference>
<organism evidence="13 14">
    <name type="scientific">Paraburkholderia phenoliruptrix</name>
    <dbReference type="NCBI Taxonomy" id="252970"/>
    <lineage>
        <taxon>Bacteria</taxon>
        <taxon>Pseudomonadati</taxon>
        <taxon>Pseudomonadota</taxon>
        <taxon>Betaproteobacteria</taxon>
        <taxon>Burkholderiales</taxon>
        <taxon>Burkholderiaceae</taxon>
        <taxon>Paraburkholderia</taxon>
    </lineage>
</organism>
<feature type="domain" description="Tyr recombinase" evidence="11">
    <location>
        <begin position="373"/>
        <end position="591"/>
    </location>
</feature>
<evidence type="ECO:0000256" key="10">
    <source>
        <dbReference type="SAM" id="MobiDB-lite"/>
    </source>
</evidence>
<feature type="domain" description="Core-binding (CB)" evidence="12">
    <location>
        <begin position="238"/>
        <end position="342"/>
    </location>
</feature>
<dbReference type="RefSeq" id="WP_310110587.1">
    <property type="nucleotide sequence ID" value="NZ_CP168531.1"/>
</dbReference>
<dbReference type="EMBL" id="JBFPKE010000009">
    <property type="protein sequence ID" value="MEX3752756.1"/>
    <property type="molecule type" value="Genomic_DNA"/>
</dbReference>
<keyword evidence="6 9" id="KW-0238">DNA-binding</keyword>
<evidence type="ECO:0000259" key="11">
    <source>
        <dbReference type="PROSITE" id="PS51898"/>
    </source>
</evidence>
<evidence type="ECO:0000313" key="14">
    <source>
        <dbReference type="Proteomes" id="UP001558535"/>
    </source>
</evidence>
<keyword evidence="14" id="KW-1185">Reference proteome</keyword>
<dbReference type="InterPro" id="IPR013762">
    <property type="entry name" value="Integrase-like_cat_sf"/>
</dbReference>
<evidence type="ECO:0000256" key="4">
    <source>
        <dbReference type="ARBA" id="ARBA00022829"/>
    </source>
</evidence>
<evidence type="ECO:0000256" key="7">
    <source>
        <dbReference type="ARBA" id="ARBA00023172"/>
    </source>
</evidence>
<comment type="caution">
    <text evidence="13">The sequence shown here is derived from an EMBL/GenBank/DDBJ whole genome shotgun (WGS) entry which is preliminary data.</text>
</comment>
<dbReference type="PROSITE" id="PS51898">
    <property type="entry name" value="TYR_RECOMBINASE"/>
    <property type="match status" value="1"/>
</dbReference>
<dbReference type="Proteomes" id="UP001558535">
    <property type="component" value="Unassembled WGS sequence"/>
</dbReference>
<evidence type="ECO:0000256" key="9">
    <source>
        <dbReference type="PROSITE-ProRule" id="PRU01248"/>
    </source>
</evidence>
<evidence type="ECO:0000256" key="8">
    <source>
        <dbReference type="ARBA" id="ARBA00023306"/>
    </source>
</evidence>
<sequence length="601" mass="64926">MKTASVPATGQGNRRFRGTPATPATSLPGLPTLPSLSSLAALRAWQEGLTARVAVTHYLAHARDDGQSSRGLIARIRRQLVACARARQRDDLIPLFTGPAAGRTACAAQVVAALDVLRGTPVPVPQPADDVSRWVTPRTARALAAAGIGTLAELLLVMRRRRRWWHPVPGLGATGAQGVAAFLARHTDLTDRAARLVARTRAEGGLLPAWSLASLPTALDGSRGRFRAPRDTCGLAATNDVQAIGAWLALHESPHTARAYRREAERLLLWAIVERRAPLSSLTTEDAIAYRGFLRRPAPAARWTGPRCPRGSPAWRPFTRGLSARSAAWALAVLRALFAWLVDQHYVVVNPFAGVTVRGGQARTPFDTAHALEGREWTTVRALASRLERSQAGPTRWTTPAAQRLRFVLDFGYATGLRAHELVAATLGDIAVEARGTWWLNVTGKGAKAGWVVLPPLARDALRSYLKARGLPVRRGRWQPATPLVGTLDTHHAAGRHGTALATAGISAARLRQMMGEFFGEAAEHIEARNPALAAKLRHASPHWLRHTHATHALDAGVELVAVRDNLRHASIATTSTYLHGDQARRARQVGTAFGRTVARK</sequence>
<dbReference type="Pfam" id="PF00589">
    <property type="entry name" value="Phage_integrase"/>
    <property type="match status" value="1"/>
</dbReference>
<dbReference type="PANTHER" id="PTHR30349:SF77">
    <property type="entry name" value="TYROSINE RECOMBINASE XERC"/>
    <property type="match status" value="1"/>
</dbReference>
<comment type="subcellular location">
    <subcellularLocation>
        <location evidence="1">Cytoplasm</location>
    </subcellularLocation>
</comment>
<keyword evidence="7" id="KW-0233">DNA recombination</keyword>
<gene>
    <name evidence="13" type="ORF">AB3X84_22445</name>
</gene>
<accession>A0ABV3WHN9</accession>
<dbReference type="InterPro" id="IPR002104">
    <property type="entry name" value="Integrase_catalytic"/>
</dbReference>
<evidence type="ECO:0000256" key="6">
    <source>
        <dbReference type="ARBA" id="ARBA00023125"/>
    </source>
</evidence>
<dbReference type="InterPro" id="IPR010998">
    <property type="entry name" value="Integrase_recombinase_N"/>
</dbReference>
<keyword evidence="3" id="KW-0132">Cell division</keyword>
<dbReference type="InterPro" id="IPR050090">
    <property type="entry name" value="Tyrosine_recombinase_XerCD"/>
</dbReference>
<dbReference type="InterPro" id="IPR044068">
    <property type="entry name" value="CB"/>
</dbReference>
<evidence type="ECO:0000259" key="12">
    <source>
        <dbReference type="PROSITE" id="PS51900"/>
    </source>
</evidence>
<dbReference type="PANTHER" id="PTHR30349">
    <property type="entry name" value="PHAGE INTEGRASE-RELATED"/>
    <property type="match status" value="1"/>
</dbReference>
<dbReference type="Gene3D" id="1.10.150.130">
    <property type="match status" value="1"/>
</dbReference>
<reference evidence="13 14" key="1">
    <citation type="submission" date="2024-07" db="EMBL/GenBank/DDBJ databases">
        <title>A survey of Mimosa microsymbionts across Brazilian biomes reveals a high diversity of Paraburkholderia nodulating endemic species, but also that Cupriavidus is common as a symbiont of widespread species.</title>
        <authorList>
            <person name="Rouws L."/>
            <person name="Barauna A."/>
            <person name="Beukes C."/>
            <person name="Rouws J.R.C."/>
            <person name="De Faria S.M."/>
            <person name="Gross E."/>
            <person name="Bueno Dos Reis Junior F."/>
            <person name="Simon M.F."/>
            <person name="Maluk M."/>
            <person name="Odee D.W."/>
            <person name="Kenicer G."/>
            <person name="Young J.P.W."/>
            <person name="Reis V.M."/>
            <person name="Zilli J."/>
            <person name="James E.K."/>
        </authorList>
    </citation>
    <scope>NUCLEOTIDE SEQUENCE [LARGE SCALE GENOMIC DNA]</scope>
    <source>
        <strain evidence="13 14">BR14375</strain>
    </source>
</reference>
<dbReference type="SUPFAM" id="SSF56349">
    <property type="entry name" value="DNA breaking-rejoining enzymes"/>
    <property type="match status" value="1"/>
</dbReference>
<proteinExistence type="predicted"/>
<feature type="compositionally biased region" description="Polar residues" evidence="10">
    <location>
        <begin position="1"/>
        <end position="12"/>
    </location>
</feature>
<dbReference type="InterPro" id="IPR022169">
    <property type="entry name" value="DUF3701"/>
</dbReference>
<name>A0ABV3WHN9_9BURK</name>
<keyword evidence="8" id="KW-0131">Cell cycle</keyword>
<evidence type="ECO:0000256" key="2">
    <source>
        <dbReference type="ARBA" id="ARBA00022490"/>
    </source>
</evidence>
<feature type="compositionally biased region" description="Low complexity" evidence="10">
    <location>
        <begin position="18"/>
        <end position="30"/>
    </location>
</feature>
<evidence type="ECO:0000256" key="1">
    <source>
        <dbReference type="ARBA" id="ARBA00004496"/>
    </source>
</evidence>
<evidence type="ECO:0000313" key="13">
    <source>
        <dbReference type="EMBL" id="MEX3752756.1"/>
    </source>
</evidence>
<feature type="region of interest" description="Disordered" evidence="10">
    <location>
        <begin position="1"/>
        <end position="30"/>
    </location>
</feature>
<dbReference type="PROSITE" id="PS51900">
    <property type="entry name" value="CB"/>
    <property type="match status" value="1"/>
</dbReference>
<evidence type="ECO:0000256" key="3">
    <source>
        <dbReference type="ARBA" id="ARBA00022618"/>
    </source>
</evidence>
<dbReference type="Gene3D" id="1.10.443.10">
    <property type="entry name" value="Intergrase catalytic core"/>
    <property type="match status" value="1"/>
</dbReference>
<keyword evidence="4" id="KW-0159">Chromosome partition</keyword>
<keyword evidence="5" id="KW-0229">DNA integration</keyword>
<keyword evidence="2" id="KW-0963">Cytoplasm</keyword>
<dbReference type="Pfam" id="PF12482">
    <property type="entry name" value="DUF3701"/>
    <property type="match status" value="1"/>
</dbReference>
<evidence type="ECO:0000256" key="5">
    <source>
        <dbReference type="ARBA" id="ARBA00022908"/>
    </source>
</evidence>
<protein>
    <submittedName>
        <fullName evidence="13">Phage integrase family protein</fullName>
    </submittedName>
</protein>